<gene>
    <name evidence="1" type="ORF">ABB37_03618</name>
</gene>
<sequence>MFTHADCDDVSSISAADLAQRLVEHSSRRRSAHPSATHGAVVREALPGRVKALIWDTKTSGGAAPRSALLRGDVVRVDAEDTGAVLLSLSLSTDVKFRFAQARQRRLLAVLSARSASSSLHLSAVDAAHFYWMDECAPSVFHSGYEGAFVLQKRLLRWALRAFAQNPLLKNIPMQSIEMAFPALLAYAPREREEVVKQAAEMLGRGTMIWYGGTLIKQFHDSSSLLLFPLLSPREERCAAALLFALANTHQIMPNQLVEASHAARYLVETYGTGHVALSSGLTQSLLTVASALTTLYPNTVTTGKTMQDVCAGCLSLLVQASAENVASFISSGEANPPPKVRGLLSQMRDLVRQTMCRSERLLLRNESAGNAQKEAEEDVNAFFADTAVLKVHRSTLRSLLAAGVDTQLPMSAATSSECASRLRLLEWGPKWWTSDTATRHAKAEAGETELKIDAKTAAAAMRESVAGDHALLAVIQRTRKRRRSDGVWLASQAVQTALEEAGIRLKRRTFLQLMDTLALRDGHKNSVDAATQFLQQQHVDALLIHRFTASFTAMQDK</sequence>
<keyword evidence="2" id="KW-1185">Reference proteome</keyword>
<dbReference type="VEuPathDB" id="TriTrypDB:LpyrH10_05_4780"/>
<reference evidence="1 2" key="1">
    <citation type="submission" date="2015-07" db="EMBL/GenBank/DDBJ databases">
        <title>High-quality genome of monoxenous trypanosomatid Leptomonas pyrrhocoris.</title>
        <authorList>
            <person name="Flegontov P."/>
            <person name="Butenko A."/>
            <person name="Firsov S."/>
            <person name="Vlcek C."/>
            <person name="Logacheva M.D."/>
            <person name="Field M."/>
            <person name="Filatov D."/>
            <person name="Flegontova O."/>
            <person name="Gerasimov E."/>
            <person name="Jackson A.P."/>
            <person name="Kelly S."/>
            <person name="Opperdoes F."/>
            <person name="O'Reilly A."/>
            <person name="Votypka J."/>
            <person name="Yurchenko V."/>
            <person name="Lukes J."/>
        </authorList>
    </citation>
    <scope>NUCLEOTIDE SEQUENCE [LARGE SCALE GENOMIC DNA]</scope>
    <source>
        <strain evidence="1">H10</strain>
    </source>
</reference>
<dbReference type="OMA" id="THFYWMD"/>
<organism evidence="1 2">
    <name type="scientific">Leptomonas pyrrhocoris</name>
    <name type="common">Firebug parasite</name>
    <dbReference type="NCBI Taxonomy" id="157538"/>
    <lineage>
        <taxon>Eukaryota</taxon>
        <taxon>Discoba</taxon>
        <taxon>Euglenozoa</taxon>
        <taxon>Kinetoplastea</taxon>
        <taxon>Metakinetoplastina</taxon>
        <taxon>Trypanosomatida</taxon>
        <taxon>Trypanosomatidae</taxon>
        <taxon>Leishmaniinae</taxon>
        <taxon>Leptomonas</taxon>
    </lineage>
</organism>
<dbReference type="OrthoDB" id="272573at2759"/>
<name>A0A0M9G5B1_LEPPY</name>
<dbReference type="AlphaFoldDB" id="A0A0M9G5B1"/>
<proteinExistence type="predicted"/>
<dbReference type="RefSeq" id="XP_015661032.1">
    <property type="nucleotide sequence ID" value="XM_015801025.1"/>
</dbReference>
<evidence type="ECO:0000313" key="2">
    <source>
        <dbReference type="Proteomes" id="UP000037923"/>
    </source>
</evidence>
<accession>A0A0M9G5B1</accession>
<dbReference type="RefSeq" id="XP_015661031.1">
    <property type="nucleotide sequence ID" value="XM_015801024.1"/>
</dbReference>
<comment type="caution">
    <text evidence="1">The sequence shown here is derived from an EMBL/GenBank/DDBJ whole genome shotgun (WGS) entry which is preliminary data.</text>
</comment>
<dbReference type="EMBL" id="LGTL01000005">
    <property type="protein sequence ID" value="KPA82592.1"/>
    <property type="molecule type" value="Genomic_DNA"/>
</dbReference>
<dbReference type="EMBL" id="LGTL01000005">
    <property type="protein sequence ID" value="KPA82593.1"/>
    <property type="molecule type" value="Genomic_DNA"/>
</dbReference>
<dbReference type="Proteomes" id="UP000037923">
    <property type="component" value="Unassembled WGS sequence"/>
</dbReference>
<evidence type="ECO:0000313" key="1">
    <source>
        <dbReference type="EMBL" id="KPA82593.1"/>
    </source>
</evidence>
<protein>
    <submittedName>
        <fullName evidence="1">Uncharacterized protein</fullName>
    </submittedName>
</protein>
<dbReference type="GeneID" id="26903909"/>